<gene>
    <name evidence="2" type="ORF">HYFRA_00003191</name>
</gene>
<dbReference type="OrthoDB" id="449382at2759"/>
<organism evidence="2 3">
    <name type="scientific">Hymenoscyphus fraxineus</name>
    <dbReference type="NCBI Taxonomy" id="746836"/>
    <lineage>
        <taxon>Eukaryota</taxon>
        <taxon>Fungi</taxon>
        <taxon>Dikarya</taxon>
        <taxon>Ascomycota</taxon>
        <taxon>Pezizomycotina</taxon>
        <taxon>Leotiomycetes</taxon>
        <taxon>Helotiales</taxon>
        <taxon>Helotiaceae</taxon>
        <taxon>Hymenoscyphus</taxon>
    </lineage>
</organism>
<dbReference type="AlphaFoldDB" id="A0A9N9PN25"/>
<name>A0A9N9PN25_9HELO</name>
<dbReference type="InterPro" id="IPR000387">
    <property type="entry name" value="Tyr_Pase_dom"/>
</dbReference>
<comment type="caution">
    <text evidence="2">The sequence shown here is derived from an EMBL/GenBank/DDBJ whole genome shotgun (WGS) entry which is preliminary data.</text>
</comment>
<dbReference type="InterPro" id="IPR026893">
    <property type="entry name" value="Tyr/Ser_Pase_IphP-type"/>
</dbReference>
<dbReference type="InterPro" id="IPR029021">
    <property type="entry name" value="Prot-tyrosine_phosphatase-like"/>
</dbReference>
<reference evidence="2" key="1">
    <citation type="submission" date="2021-07" db="EMBL/GenBank/DDBJ databases">
        <authorList>
            <person name="Durling M."/>
        </authorList>
    </citation>
    <scope>NUCLEOTIDE SEQUENCE</scope>
</reference>
<dbReference type="PROSITE" id="PS00383">
    <property type="entry name" value="TYR_PHOSPHATASE_1"/>
    <property type="match status" value="1"/>
</dbReference>
<evidence type="ECO:0000259" key="1">
    <source>
        <dbReference type="PROSITE" id="PS50056"/>
    </source>
</evidence>
<accession>A0A9N9PN25</accession>
<feature type="domain" description="Tyrosine specific protein phosphatases" evidence="1">
    <location>
        <begin position="184"/>
        <end position="254"/>
    </location>
</feature>
<dbReference type="PANTHER" id="PTHR31126">
    <property type="entry name" value="TYROSINE-PROTEIN PHOSPHATASE"/>
    <property type="match status" value="1"/>
</dbReference>
<protein>
    <recommendedName>
        <fullName evidence="1">Tyrosine specific protein phosphatases domain-containing protein</fullName>
    </recommendedName>
</protein>
<evidence type="ECO:0000313" key="3">
    <source>
        <dbReference type="Proteomes" id="UP000696280"/>
    </source>
</evidence>
<sequence length="300" mass="32660">KEMSEEIKMEGNAPLTTEEDLRIAAEITSQPPFVQIENLYNFRDVGGWDVDVDLGVDFGVGGERGGDGIETDGGVGEGRRRVKGRVRKGILFRGPDLGALTTQGEHKLRDELGVKTILDLRSIPQIERAGGVREVEGVKRVWCPVFEVGMYSPLNAGRRYGLYCGVGEGIIAAFEEIMEHSAKPSFIPLLEHLASLTPTATQPAATLLHCTTGNNRTGILTALLLSLLGVPDSQIADEYALSHHGLAATREKTVDRLMRNERFVGVIGDGREGRRKAARMVGARRESMVGFLGRVRERGG</sequence>
<feature type="non-terminal residue" evidence="2">
    <location>
        <position position="1"/>
    </location>
</feature>
<dbReference type="Proteomes" id="UP000696280">
    <property type="component" value="Unassembled WGS sequence"/>
</dbReference>
<evidence type="ECO:0000313" key="2">
    <source>
        <dbReference type="EMBL" id="CAG8953001.1"/>
    </source>
</evidence>
<feature type="non-terminal residue" evidence="2">
    <location>
        <position position="300"/>
    </location>
</feature>
<dbReference type="PANTHER" id="PTHR31126:SF1">
    <property type="entry name" value="TYROSINE SPECIFIC PROTEIN PHOSPHATASES DOMAIN-CONTAINING PROTEIN"/>
    <property type="match status" value="1"/>
</dbReference>
<dbReference type="GO" id="GO:0004721">
    <property type="term" value="F:phosphoprotein phosphatase activity"/>
    <property type="evidence" value="ECO:0007669"/>
    <property type="project" value="InterPro"/>
</dbReference>
<dbReference type="PROSITE" id="PS50056">
    <property type="entry name" value="TYR_PHOSPHATASE_2"/>
    <property type="match status" value="1"/>
</dbReference>
<dbReference type="SUPFAM" id="SSF52799">
    <property type="entry name" value="(Phosphotyrosine protein) phosphatases II"/>
    <property type="match status" value="1"/>
</dbReference>
<dbReference type="InterPro" id="IPR016130">
    <property type="entry name" value="Tyr_Pase_AS"/>
</dbReference>
<proteinExistence type="predicted"/>
<dbReference type="Gene3D" id="3.90.190.10">
    <property type="entry name" value="Protein tyrosine phosphatase superfamily"/>
    <property type="match status" value="1"/>
</dbReference>
<keyword evidence="3" id="KW-1185">Reference proteome</keyword>
<dbReference type="Pfam" id="PF13350">
    <property type="entry name" value="Y_phosphatase3"/>
    <property type="match status" value="1"/>
</dbReference>
<dbReference type="EMBL" id="CAJVRL010000049">
    <property type="protein sequence ID" value="CAG8953001.1"/>
    <property type="molecule type" value="Genomic_DNA"/>
</dbReference>